<gene>
    <name evidence="2" type="ORF">ACFQJC_01685</name>
</gene>
<feature type="transmembrane region" description="Helical" evidence="1">
    <location>
        <begin position="130"/>
        <end position="151"/>
    </location>
</feature>
<evidence type="ECO:0000256" key="1">
    <source>
        <dbReference type="SAM" id="Phobius"/>
    </source>
</evidence>
<dbReference type="EMBL" id="JBHTAA010000001">
    <property type="protein sequence ID" value="MFC7202211.1"/>
    <property type="molecule type" value="Genomic_DNA"/>
</dbReference>
<protein>
    <submittedName>
        <fullName evidence="2">DUF63 family protein</fullName>
    </submittedName>
</protein>
<dbReference type="InterPro" id="IPR002749">
    <property type="entry name" value="DUF63"/>
</dbReference>
<feature type="transmembrane region" description="Helical" evidence="1">
    <location>
        <begin position="12"/>
        <end position="30"/>
    </location>
</feature>
<keyword evidence="1" id="KW-0472">Membrane</keyword>
<dbReference type="Pfam" id="PF01889">
    <property type="entry name" value="DUF63"/>
    <property type="match status" value="1"/>
</dbReference>
<dbReference type="PANTHER" id="PTHR40700:SF1">
    <property type="entry name" value="DUF63 DOMAIN-CONTAINING PROTEIN"/>
    <property type="match status" value="1"/>
</dbReference>
<feature type="transmembrane region" description="Helical" evidence="1">
    <location>
        <begin position="208"/>
        <end position="233"/>
    </location>
</feature>
<feature type="transmembrane region" description="Helical" evidence="1">
    <location>
        <begin position="163"/>
        <end position="188"/>
    </location>
</feature>
<evidence type="ECO:0000313" key="2">
    <source>
        <dbReference type="EMBL" id="MFC7202211.1"/>
    </source>
</evidence>
<proteinExistence type="predicted"/>
<reference evidence="2 3" key="1">
    <citation type="journal article" date="2019" name="Int. J. Syst. Evol. Microbiol.">
        <title>The Global Catalogue of Microorganisms (GCM) 10K type strain sequencing project: providing services to taxonomists for standard genome sequencing and annotation.</title>
        <authorList>
            <consortium name="The Broad Institute Genomics Platform"/>
            <consortium name="The Broad Institute Genome Sequencing Center for Infectious Disease"/>
            <person name="Wu L."/>
            <person name="Ma J."/>
        </authorList>
    </citation>
    <scope>NUCLEOTIDE SEQUENCE [LARGE SCALE GENOMIC DNA]</scope>
    <source>
        <strain evidence="2 3">DSM 29988</strain>
    </source>
</reference>
<feature type="transmembrane region" description="Helical" evidence="1">
    <location>
        <begin position="102"/>
        <end position="124"/>
    </location>
</feature>
<dbReference type="Proteomes" id="UP001596481">
    <property type="component" value="Unassembled WGS sequence"/>
</dbReference>
<keyword evidence="3" id="KW-1185">Reference proteome</keyword>
<evidence type="ECO:0000313" key="3">
    <source>
        <dbReference type="Proteomes" id="UP001596481"/>
    </source>
</evidence>
<keyword evidence="1" id="KW-0812">Transmembrane</keyword>
<feature type="transmembrane region" description="Helical" evidence="1">
    <location>
        <begin position="42"/>
        <end position="64"/>
    </location>
</feature>
<dbReference type="AlphaFoldDB" id="A0ABD5ZAN1"/>
<feature type="transmembrane region" description="Helical" evidence="1">
    <location>
        <begin position="245"/>
        <end position="267"/>
    </location>
</feature>
<feature type="transmembrane region" description="Helical" evidence="1">
    <location>
        <begin position="70"/>
        <end position="90"/>
    </location>
</feature>
<accession>A0ABD5ZAN1</accession>
<dbReference type="PANTHER" id="PTHR40700">
    <property type="entry name" value="HYPOTHETICAL MEMBRANE PROTEIN, CONSERVED, DUF63 FAMILY"/>
    <property type="match status" value="1"/>
</dbReference>
<name>A0ABD5ZAN1_9EURY</name>
<comment type="caution">
    <text evidence="2">The sequence shown here is derived from an EMBL/GenBank/DDBJ whole genome shotgun (WGS) entry which is preliminary data.</text>
</comment>
<sequence length="270" mass="27500">MAILPEGFALPPLPYLVVLVAGLVGVGVGFSRRRPTVSADHVLALVPWMVAGSALHVQFVTGLLPPIIEPFAGTPAVYLSVTVLAGLTWLGLDSAGAFSARLLAILGVGFAALLVGITLVAGYQSGTLSIFWPAVGFFASVVVAPLAWGILQRIDPKVSITGPLGVLAIFGHTLDAVSTAVGIDVLGFGERTPLSQVILDVGAALPTAGVLGVGWFFVLVKVAIASLVVVFLADLVRDDPTEGSLLLGFVAAVGLGPGVHNLLLFAVSGV</sequence>
<organism evidence="2 3">
    <name type="scientific">Haloferax namakaokahaiae</name>
    <dbReference type="NCBI Taxonomy" id="1748331"/>
    <lineage>
        <taxon>Archaea</taxon>
        <taxon>Methanobacteriati</taxon>
        <taxon>Methanobacteriota</taxon>
        <taxon>Stenosarchaea group</taxon>
        <taxon>Halobacteria</taxon>
        <taxon>Halobacteriales</taxon>
        <taxon>Haloferacaceae</taxon>
        <taxon>Haloferax</taxon>
    </lineage>
</organism>
<keyword evidence="1" id="KW-1133">Transmembrane helix</keyword>
<dbReference type="RefSeq" id="WP_390221512.1">
    <property type="nucleotide sequence ID" value="NZ_JBHTAA010000001.1"/>
</dbReference>